<evidence type="ECO:0000313" key="2">
    <source>
        <dbReference type="Proteomes" id="UP000253727"/>
    </source>
</evidence>
<name>A0A369QNU3_9SPHN</name>
<evidence type="ECO:0000313" key="1">
    <source>
        <dbReference type="EMBL" id="RDC66553.1"/>
    </source>
</evidence>
<reference evidence="1 2" key="1">
    <citation type="submission" date="2018-04" db="EMBL/GenBank/DDBJ databases">
        <title>Altererythrobacter sp. HME9302 genome sequencing and assembly.</title>
        <authorList>
            <person name="Kang H."/>
            <person name="Kim H."/>
            <person name="Joh K."/>
        </authorList>
    </citation>
    <scope>NUCLEOTIDE SEQUENCE [LARGE SCALE GENOMIC DNA]</scope>
    <source>
        <strain evidence="1 2">HME9302</strain>
    </source>
</reference>
<accession>A0A369QNU3</accession>
<comment type="caution">
    <text evidence="1">The sequence shown here is derived from an EMBL/GenBank/DDBJ whole genome shotgun (WGS) entry which is preliminary data.</text>
</comment>
<dbReference type="AlphaFoldDB" id="A0A369QNU3"/>
<dbReference type="EMBL" id="QBKA01000001">
    <property type="protein sequence ID" value="RDC66553.1"/>
    <property type="molecule type" value="Genomic_DNA"/>
</dbReference>
<dbReference type="Proteomes" id="UP000253727">
    <property type="component" value="Unassembled WGS sequence"/>
</dbReference>
<gene>
    <name evidence="1" type="ORF">HME9302_00004</name>
</gene>
<protein>
    <submittedName>
        <fullName evidence="1">Uncharacterized protein</fullName>
    </submittedName>
</protein>
<sequence length="74" mass="8390">MKVQCELQAERAACRCDGGIRYGFDTLDLRNAEDEEYWLHLRHGETKLYADMDKQEGPCRVRVASPAVTVSSLS</sequence>
<keyword evidence="2" id="KW-1185">Reference proteome</keyword>
<proteinExistence type="predicted"/>
<organism evidence="1 2">
    <name type="scientific">Alteripontixanthobacter maritimus</name>
    <dbReference type="NCBI Taxonomy" id="2161824"/>
    <lineage>
        <taxon>Bacteria</taxon>
        <taxon>Pseudomonadati</taxon>
        <taxon>Pseudomonadota</taxon>
        <taxon>Alphaproteobacteria</taxon>
        <taxon>Sphingomonadales</taxon>
        <taxon>Erythrobacteraceae</taxon>
        <taxon>Alteripontixanthobacter</taxon>
    </lineage>
</organism>